<dbReference type="Proteomes" id="UP000239549">
    <property type="component" value="Unassembled WGS sequence"/>
</dbReference>
<dbReference type="EMBL" id="BFAV01000155">
    <property type="protein sequence ID" value="GBF34978.1"/>
    <property type="molecule type" value="Genomic_DNA"/>
</dbReference>
<dbReference type="SMART" id="SM00448">
    <property type="entry name" value="REC"/>
    <property type="match status" value="1"/>
</dbReference>
<dbReference type="GO" id="GO:0005829">
    <property type="term" value="C:cytosol"/>
    <property type="evidence" value="ECO:0007669"/>
    <property type="project" value="TreeGrafter"/>
</dbReference>
<dbReference type="PANTHER" id="PTHR48111:SF49">
    <property type="entry name" value="HEME RESPONSE REGULATOR HSSR"/>
    <property type="match status" value="1"/>
</dbReference>
<keyword evidence="10" id="KW-0804">Transcription</keyword>
<dbReference type="InterPro" id="IPR001867">
    <property type="entry name" value="OmpR/PhoB-type_DNA-bd"/>
</dbReference>
<evidence type="ECO:0000256" key="7">
    <source>
        <dbReference type="ARBA" id="ARBA00023026"/>
    </source>
</evidence>
<evidence type="ECO:0000256" key="5">
    <source>
        <dbReference type="ARBA" id="ARBA00023012"/>
    </source>
</evidence>
<comment type="caution">
    <text evidence="18">The sequence shown here is derived from an EMBL/GenBank/DDBJ whole genome shotgun (WGS) entry which is preliminary data.</text>
</comment>
<evidence type="ECO:0000313" key="19">
    <source>
        <dbReference type="Proteomes" id="UP000239549"/>
    </source>
</evidence>
<evidence type="ECO:0000256" key="9">
    <source>
        <dbReference type="ARBA" id="ARBA00023159"/>
    </source>
</evidence>
<keyword evidence="19" id="KW-1185">Reference proteome</keyword>
<dbReference type="FunFam" id="3.40.50.2300:FF:000001">
    <property type="entry name" value="DNA-binding response regulator PhoB"/>
    <property type="match status" value="1"/>
</dbReference>
<dbReference type="CDD" id="cd17574">
    <property type="entry name" value="REC_OmpR"/>
    <property type="match status" value="1"/>
</dbReference>
<feature type="modified residue" description="4-aspartylphosphate" evidence="14">
    <location>
        <position position="54"/>
    </location>
</feature>
<dbReference type="CDD" id="cd00383">
    <property type="entry name" value="trans_reg_C"/>
    <property type="match status" value="1"/>
</dbReference>
<evidence type="ECO:0000256" key="8">
    <source>
        <dbReference type="ARBA" id="ARBA00023125"/>
    </source>
</evidence>
<evidence type="ECO:0000256" key="1">
    <source>
        <dbReference type="ARBA" id="ARBA00004496"/>
    </source>
</evidence>
<keyword evidence="9" id="KW-0010">Activator</keyword>
<evidence type="ECO:0000256" key="4">
    <source>
        <dbReference type="ARBA" id="ARBA00022553"/>
    </source>
</evidence>
<keyword evidence="8 15" id="KW-0238">DNA-binding</keyword>
<comment type="function">
    <text evidence="11">May play the central regulatory role in sporulation. It may be an element of the effector pathway responsible for the activation of sporulation genes in response to nutritional stress. Spo0A may act in concert with spo0H (a sigma factor) to control the expression of some genes that are critical to the sporulation process.</text>
</comment>
<evidence type="ECO:0000259" key="16">
    <source>
        <dbReference type="PROSITE" id="PS50110"/>
    </source>
</evidence>
<evidence type="ECO:0000256" key="3">
    <source>
        <dbReference type="ARBA" id="ARBA00022490"/>
    </source>
</evidence>
<dbReference type="GO" id="GO:0032993">
    <property type="term" value="C:protein-DNA complex"/>
    <property type="evidence" value="ECO:0007669"/>
    <property type="project" value="TreeGrafter"/>
</dbReference>
<evidence type="ECO:0000256" key="11">
    <source>
        <dbReference type="ARBA" id="ARBA00024867"/>
    </source>
</evidence>
<comment type="function">
    <text evidence="12">Member of the two-component regulatory system HssS/HssR involved in intracellular heme homeostasis and tempering of staphylococcal virulence. Phosphorylated HssR binds to a direct repeat sequence within hrtAB promoter and activates the expression of hrtAB, an efflux pump, in response to extracellular heme, hemin, hemoglobin or blood.</text>
</comment>
<evidence type="ECO:0000259" key="17">
    <source>
        <dbReference type="PROSITE" id="PS51755"/>
    </source>
</evidence>
<reference evidence="19" key="1">
    <citation type="submission" date="2018-02" db="EMBL/GenBank/DDBJ databases">
        <title>Genome sequence of Desulfocucumis palustris strain NAW-5.</title>
        <authorList>
            <person name="Watanabe M."/>
            <person name="Kojima H."/>
            <person name="Fukui M."/>
        </authorList>
    </citation>
    <scope>NUCLEOTIDE SEQUENCE [LARGE SCALE GENOMIC DNA]</scope>
    <source>
        <strain evidence="19">NAW-5</strain>
    </source>
</reference>
<evidence type="ECO:0000313" key="18">
    <source>
        <dbReference type="EMBL" id="GBF34978.1"/>
    </source>
</evidence>
<dbReference type="InterPro" id="IPR011006">
    <property type="entry name" value="CheY-like_superfamily"/>
</dbReference>
<dbReference type="PROSITE" id="PS51755">
    <property type="entry name" value="OMPR_PHOB"/>
    <property type="match status" value="1"/>
</dbReference>
<dbReference type="Gene3D" id="6.10.250.690">
    <property type="match status" value="1"/>
</dbReference>
<dbReference type="SMART" id="SM00862">
    <property type="entry name" value="Trans_reg_C"/>
    <property type="match status" value="1"/>
</dbReference>
<keyword evidence="7" id="KW-0843">Virulence</keyword>
<evidence type="ECO:0000256" key="14">
    <source>
        <dbReference type="PROSITE-ProRule" id="PRU00169"/>
    </source>
</evidence>
<feature type="DNA-binding region" description="OmpR/PhoB-type" evidence="15">
    <location>
        <begin position="136"/>
        <end position="235"/>
    </location>
</feature>
<dbReference type="RefSeq" id="WP_104373119.1">
    <property type="nucleotide sequence ID" value="NZ_BFAV01000155.1"/>
</dbReference>
<dbReference type="Gene3D" id="1.10.10.10">
    <property type="entry name" value="Winged helix-like DNA-binding domain superfamily/Winged helix DNA-binding domain"/>
    <property type="match status" value="1"/>
</dbReference>
<dbReference type="GO" id="GO:0006355">
    <property type="term" value="P:regulation of DNA-templated transcription"/>
    <property type="evidence" value="ECO:0007669"/>
    <property type="project" value="InterPro"/>
</dbReference>
<dbReference type="PROSITE" id="PS50110">
    <property type="entry name" value="RESPONSE_REGULATORY"/>
    <property type="match status" value="1"/>
</dbReference>
<dbReference type="InterPro" id="IPR039420">
    <property type="entry name" value="WalR-like"/>
</dbReference>
<gene>
    <name evidence="18" type="ORF">DCCM_4099</name>
</gene>
<dbReference type="SUPFAM" id="SSF52172">
    <property type="entry name" value="CheY-like"/>
    <property type="match status" value="1"/>
</dbReference>
<evidence type="ECO:0000256" key="6">
    <source>
        <dbReference type="ARBA" id="ARBA00023015"/>
    </source>
</evidence>
<dbReference type="GO" id="GO:0000156">
    <property type="term" value="F:phosphorelay response regulator activity"/>
    <property type="evidence" value="ECO:0007669"/>
    <property type="project" value="TreeGrafter"/>
</dbReference>
<keyword evidence="3" id="KW-0963">Cytoplasm</keyword>
<dbReference type="Pfam" id="PF00486">
    <property type="entry name" value="Trans_reg_C"/>
    <property type="match status" value="1"/>
</dbReference>
<proteinExistence type="predicted"/>
<sequence>MPGNKVMVVEDELEIRNLLKLYLNKKGYHVVLAEDGNEALRLFEYEQPDLIILDILLPQLNGYQVCQELRKYSNVPILFISCKKDSEDIIQGLHLGGDDYITKPFDPNVLVARVEAKLRRAPIFRRTSTFQETPKKDVLTCGNLEINLSNYQVLVDGNPIPLSAKEFQLLFFLAQHPDQVFTSEDLYKKIWGYDCAGDVRTVMTHVSNIRKKIKSSHSNKEFIKNIRGIGYKFDGE</sequence>
<comment type="subcellular location">
    <subcellularLocation>
        <location evidence="1">Cytoplasm</location>
    </subcellularLocation>
</comment>
<organism evidence="18 19">
    <name type="scientific">Desulfocucumis palustris</name>
    <dbReference type="NCBI Taxonomy" id="1898651"/>
    <lineage>
        <taxon>Bacteria</taxon>
        <taxon>Bacillati</taxon>
        <taxon>Bacillota</taxon>
        <taxon>Clostridia</taxon>
        <taxon>Eubacteriales</taxon>
        <taxon>Desulfocucumaceae</taxon>
        <taxon>Desulfocucumis</taxon>
    </lineage>
</organism>
<protein>
    <recommendedName>
        <fullName evidence="13">Heme response regulator HssR</fullName>
    </recommendedName>
    <alternativeName>
        <fullName evidence="2">Stage 0 sporulation protein A homolog</fullName>
    </alternativeName>
</protein>
<name>A0A2L2XFF8_9FIRM</name>
<dbReference type="InterPro" id="IPR001789">
    <property type="entry name" value="Sig_transdc_resp-reg_receiver"/>
</dbReference>
<dbReference type="PANTHER" id="PTHR48111">
    <property type="entry name" value="REGULATOR OF RPOS"/>
    <property type="match status" value="1"/>
</dbReference>
<evidence type="ECO:0000256" key="2">
    <source>
        <dbReference type="ARBA" id="ARBA00018672"/>
    </source>
</evidence>
<evidence type="ECO:0000256" key="15">
    <source>
        <dbReference type="PROSITE-ProRule" id="PRU01091"/>
    </source>
</evidence>
<accession>A0A2L2XFF8</accession>
<evidence type="ECO:0000256" key="10">
    <source>
        <dbReference type="ARBA" id="ARBA00023163"/>
    </source>
</evidence>
<dbReference type="OrthoDB" id="9790442at2"/>
<dbReference type="Pfam" id="PF00072">
    <property type="entry name" value="Response_reg"/>
    <property type="match status" value="1"/>
</dbReference>
<dbReference type="InterPro" id="IPR036388">
    <property type="entry name" value="WH-like_DNA-bd_sf"/>
</dbReference>
<feature type="domain" description="Response regulatory" evidence="16">
    <location>
        <begin position="5"/>
        <end position="118"/>
    </location>
</feature>
<dbReference type="AlphaFoldDB" id="A0A2L2XFF8"/>
<evidence type="ECO:0000256" key="12">
    <source>
        <dbReference type="ARBA" id="ARBA00037471"/>
    </source>
</evidence>
<feature type="domain" description="OmpR/PhoB-type" evidence="17">
    <location>
        <begin position="136"/>
        <end position="235"/>
    </location>
</feature>
<keyword evidence="6" id="KW-0805">Transcription regulation</keyword>
<dbReference type="GO" id="GO:0000976">
    <property type="term" value="F:transcription cis-regulatory region binding"/>
    <property type="evidence" value="ECO:0007669"/>
    <property type="project" value="TreeGrafter"/>
</dbReference>
<dbReference type="Gene3D" id="3.40.50.2300">
    <property type="match status" value="1"/>
</dbReference>
<evidence type="ECO:0000256" key="13">
    <source>
        <dbReference type="ARBA" id="ARBA00039976"/>
    </source>
</evidence>
<keyword evidence="5" id="KW-0902">Two-component regulatory system</keyword>
<dbReference type="FunFam" id="1.10.10.10:FF:000018">
    <property type="entry name" value="DNA-binding response regulator ResD"/>
    <property type="match status" value="1"/>
</dbReference>
<keyword evidence="4 14" id="KW-0597">Phosphoprotein</keyword>